<dbReference type="RefSeq" id="WP_238748933.1">
    <property type="nucleotide sequence ID" value="NZ_CAKLPZ010000001.1"/>
</dbReference>
<dbReference type="Proteomes" id="UP000837803">
    <property type="component" value="Unassembled WGS sequence"/>
</dbReference>
<dbReference type="EMBL" id="CAKLPZ010000001">
    <property type="protein sequence ID" value="CAH0998679.1"/>
    <property type="molecule type" value="Genomic_DNA"/>
</dbReference>
<comment type="caution">
    <text evidence="1">The sequence shown here is derived from an EMBL/GenBank/DDBJ whole genome shotgun (WGS) entry which is preliminary data.</text>
</comment>
<gene>
    <name evidence="1" type="ORF">LEM8419_00024</name>
</gene>
<sequence length="135" mass="15493">MQISSPILFFDGVCNLCNGAVQTVLRHDQRGQLRFASLQSTLAEKLLPDLGIDPTALRSLVLYQDGTAYTRSEAALRTARMMGGPFAALYYLRLFPRPLRDWVYDLVGRNRYRWFGKQDECMLPRPEWSARFVST</sequence>
<dbReference type="InterPro" id="IPR007263">
    <property type="entry name" value="DCC1-like"/>
</dbReference>
<evidence type="ECO:0000313" key="1">
    <source>
        <dbReference type="EMBL" id="CAH0998679.1"/>
    </source>
</evidence>
<dbReference type="InterPro" id="IPR052927">
    <property type="entry name" value="DCC_oxidoreductase"/>
</dbReference>
<reference evidence="1" key="1">
    <citation type="submission" date="2021-12" db="EMBL/GenBank/DDBJ databases">
        <authorList>
            <person name="Rodrigo-Torres L."/>
            <person name="Arahal R. D."/>
            <person name="Lucena T."/>
        </authorList>
    </citation>
    <scope>NUCLEOTIDE SEQUENCE</scope>
    <source>
        <strain evidence="1">CECT 8419</strain>
    </source>
</reference>
<organism evidence="1 2">
    <name type="scientific">Neolewinella maritima</name>
    <dbReference type="NCBI Taxonomy" id="1383882"/>
    <lineage>
        <taxon>Bacteria</taxon>
        <taxon>Pseudomonadati</taxon>
        <taxon>Bacteroidota</taxon>
        <taxon>Saprospiria</taxon>
        <taxon>Saprospirales</taxon>
        <taxon>Lewinellaceae</taxon>
        <taxon>Neolewinella</taxon>
    </lineage>
</organism>
<protein>
    <recommendedName>
        <fullName evidence="3">Thiol-disulfide oxidoreductase DCC family protein</fullName>
    </recommendedName>
</protein>
<accession>A0ABN8EZB6</accession>
<keyword evidence="2" id="KW-1185">Reference proteome</keyword>
<dbReference type="PANTHER" id="PTHR33639">
    <property type="entry name" value="THIOL-DISULFIDE OXIDOREDUCTASE DCC"/>
    <property type="match status" value="1"/>
</dbReference>
<proteinExistence type="predicted"/>
<evidence type="ECO:0000313" key="2">
    <source>
        <dbReference type="Proteomes" id="UP000837803"/>
    </source>
</evidence>
<evidence type="ECO:0008006" key="3">
    <source>
        <dbReference type="Google" id="ProtNLM"/>
    </source>
</evidence>
<name>A0ABN8EZB6_9BACT</name>
<dbReference type="Pfam" id="PF04134">
    <property type="entry name" value="DCC1-like"/>
    <property type="match status" value="1"/>
</dbReference>
<dbReference type="PANTHER" id="PTHR33639:SF2">
    <property type="entry name" value="DUF393 DOMAIN-CONTAINING PROTEIN"/>
    <property type="match status" value="1"/>
</dbReference>